<name>A0AAJ1FEI4_9BACT</name>
<proteinExistence type="predicted"/>
<dbReference type="AlphaFoldDB" id="A0AAJ1FEI4"/>
<evidence type="ECO:0000313" key="2">
    <source>
        <dbReference type="Proteomes" id="UP001205035"/>
    </source>
</evidence>
<organism evidence="1 2">
    <name type="scientific">Alistipes onderdonkii</name>
    <dbReference type="NCBI Taxonomy" id="328813"/>
    <lineage>
        <taxon>Bacteria</taxon>
        <taxon>Pseudomonadati</taxon>
        <taxon>Bacteroidota</taxon>
        <taxon>Bacteroidia</taxon>
        <taxon>Bacteroidales</taxon>
        <taxon>Rikenellaceae</taxon>
        <taxon>Alistipes</taxon>
    </lineage>
</organism>
<evidence type="ECO:0000313" key="1">
    <source>
        <dbReference type="EMBL" id="MCQ5083417.1"/>
    </source>
</evidence>
<accession>A0AAJ1FEI4</accession>
<gene>
    <name evidence="1" type="ORF">NE651_11025</name>
</gene>
<dbReference type="EMBL" id="JANGBQ010000016">
    <property type="protein sequence ID" value="MCQ5083417.1"/>
    <property type="molecule type" value="Genomic_DNA"/>
</dbReference>
<comment type="caution">
    <text evidence="1">The sequence shown here is derived from an EMBL/GenBank/DDBJ whole genome shotgun (WGS) entry which is preliminary data.</text>
</comment>
<dbReference type="RefSeq" id="WP_256166426.1">
    <property type="nucleotide sequence ID" value="NZ_JANGBQ010000016.1"/>
</dbReference>
<dbReference type="Proteomes" id="UP001205035">
    <property type="component" value="Unassembled WGS sequence"/>
</dbReference>
<reference evidence="1" key="1">
    <citation type="submission" date="2022-06" db="EMBL/GenBank/DDBJ databases">
        <title>Isolation of gut microbiota from human fecal samples.</title>
        <authorList>
            <person name="Pamer E.G."/>
            <person name="Barat B."/>
            <person name="Waligurski E."/>
            <person name="Medina S."/>
            <person name="Paddock L."/>
            <person name="Mostad J."/>
        </authorList>
    </citation>
    <scope>NUCLEOTIDE SEQUENCE</scope>
    <source>
        <strain evidence="1">DFI.6.22</strain>
    </source>
</reference>
<protein>
    <submittedName>
        <fullName evidence="1">Uncharacterized protein</fullName>
    </submittedName>
</protein>
<sequence>MKKRSTIHNKCFGDDGKINGEVLQSSEANERLLAELKAAIRAGLDSGEAEMFDPVQHLEVLKVARRNR</sequence>